<dbReference type="SUPFAM" id="SSF55729">
    <property type="entry name" value="Acyl-CoA N-acyltransferases (Nat)"/>
    <property type="match status" value="1"/>
</dbReference>
<dbReference type="Proteomes" id="UP001595704">
    <property type="component" value="Unassembled WGS sequence"/>
</dbReference>
<protein>
    <submittedName>
        <fullName evidence="2">GNAT family N-acetyltransferase</fullName>
        <ecNumber evidence="2">2.3.-.-</ecNumber>
    </submittedName>
</protein>
<evidence type="ECO:0000313" key="2">
    <source>
        <dbReference type="EMBL" id="MFC3637658.1"/>
    </source>
</evidence>
<dbReference type="RefSeq" id="WP_191320983.1">
    <property type="nucleotide sequence ID" value="NZ_BNCG01000033.1"/>
</dbReference>
<keyword evidence="2" id="KW-0012">Acyltransferase</keyword>
<dbReference type="InterPro" id="IPR000182">
    <property type="entry name" value="GNAT_dom"/>
</dbReference>
<name>A0ABV7UGE1_9HYPH</name>
<feature type="domain" description="N-acetyltransferase" evidence="1">
    <location>
        <begin position="6"/>
        <end position="152"/>
    </location>
</feature>
<proteinExistence type="predicted"/>
<reference evidence="3" key="1">
    <citation type="journal article" date="2019" name="Int. J. Syst. Evol. Microbiol.">
        <title>The Global Catalogue of Microorganisms (GCM) 10K type strain sequencing project: providing services to taxonomists for standard genome sequencing and annotation.</title>
        <authorList>
            <consortium name="The Broad Institute Genomics Platform"/>
            <consortium name="The Broad Institute Genome Sequencing Center for Infectious Disease"/>
            <person name="Wu L."/>
            <person name="Ma J."/>
        </authorList>
    </citation>
    <scope>NUCLEOTIDE SEQUENCE [LARGE SCALE GENOMIC DNA]</scope>
    <source>
        <strain evidence="3">KCTC 42282</strain>
    </source>
</reference>
<comment type="caution">
    <text evidence="2">The sequence shown here is derived from an EMBL/GenBank/DDBJ whole genome shotgun (WGS) entry which is preliminary data.</text>
</comment>
<keyword evidence="2" id="KW-0808">Transferase</keyword>
<gene>
    <name evidence="2" type="ORF">ACFONL_09750</name>
</gene>
<organism evidence="2 3">
    <name type="scientific">Camelimonas fluminis</name>
    <dbReference type="NCBI Taxonomy" id="1576911"/>
    <lineage>
        <taxon>Bacteria</taxon>
        <taxon>Pseudomonadati</taxon>
        <taxon>Pseudomonadota</taxon>
        <taxon>Alphaproteobacteria</taxon>
        <taxon>Hyphomicrobiales</taxon>
        <taxon>Chelatococcaceae</taxon>
        <taxon>Camelimonas</taxon>
    </lineage>
</organism>
<evidence type="ECO:0000313" key="3">
    <source>
        <dbReference type="Proteomes" id="UP001595704"/>
    </source>
</evidence>
<dbReference type="EMBL" id="JBHRYC010000040">
    <property type="protein sequence ID" value="MFC3637658.1"/>
    <property type="molecule type" value="Genomic_DNA"/>
</dbReference>
<dbReference type="Gene3D" id="3.40.630.30">
    <property type="match status" value="1"/>
</dbReference>
<dbReference type="PROSITE" id="PS51186">
    <property type="entry name" value="GNAT"/>
    <property type="match status" value="1"/>
</dbReference>
<sequence length="165" mass="17532">MAELELTTRPESPDDAAQIERLHDRAFGPGRYARTAYRLREGRPHRPDLSFTTLVGTLLVGSVRLSAVRSGAINAVMLGPLAVEPAFEGRGIAGALIRESLDACRAAGEELVMLVGDPPYYSRFGFQVAAPGSLVLPGPVDPARILYVELAPGALERAKGAVSPL</sequence>
<dbReference type="CDD" id="cd04301">
    <property type="entry name" value="NAT_SF"/>
    <property type="match status" value="1"/>
</dbReference>
<keyword evidence="3" id="KW-1185">Reference proteome</keyword>
<accession>A0ABV7UGE1</accession>
<dbReference type="Pfam" id="PF13527">
    <property type="entry name" value="Acetyltransf_9"/>
    <property type="match status" value="1"/>
</dbReference>
<dbReference type="InterPro" id="IPR016181">
    <property type="entry name" value="Acyl_CoA_acyltransferase"/>
</dbReference>
<evidence type="ECO:0000259" key="1">
    <source>
        <dbReference type="PROSITE" id="PS51186"/>
    </source>
</evidence>
<dbReference type="EC" id="2.3.-.-" evidence="2"/>
<dbReference type="GO" id="GO:0016746">
    <property type="term" value="F:acyltransferase activity"/>
    <property type="evidence" value="ECO:0007669"/>
    <property type="project" value="UniProtKB-KW"/>
</dbReference>